<evidence type="ECO:0000313" key="4">
    <source>
        <dbReference type="EMBL" id="OGM15320.1"/>
    </source>
</evidence>
<sequence length="98" mass="11108">MQKYELTVVLDGKVTPAKKKSVRGDIEKLVSTFKGKVGTVEDWGEKPLAYKIEKSESGNFLFFPLELDPQEVKGLSTKLNIEENIVRFLLIRKDPSSH</sequence>
<dbReference type="InterPro" id="IPR000529">
    <property type="entry name" value="Ribosomal_bS6"/>
</dbReference>
<dbReference type="GO" id="GO:0070181">
    <property type="term" value="F:small ribosomal subunit rRNA binding"/>
    <property type="evidence" value="ECO:0007669"/>
    <property type="project" value="TreeGrafter"/>
</dbReference>
<organism evidence="4 5">
    <name type="scientific">Candidatus Woesebacteria bacterium RBG_16_42_24</name>
    <dbReference type="NCBI Taxonomy" id="1802485"/>
    <lineage>
        <taxon>Bacteria</taxon>
        <taxon>Candidatus Woeseibacteriota</taxon>
    </lineage>
</organism>
<dbReference type="PANTHER" id="PTHR21011">
    <property type="entry name" value="MITOCHONDRIAL 28S RIBOSOMAL PROTEIN S6"/>
    <property type="match status" value="1"/>
</dbReference>
<dbReference type="InterPro" id="IPR035980">
    <property type="entry name" value="Ribosomal_bS6_sf"/>
</dbReference>
<comment type="function">
    <text evidence="3">Binds together with bS18 to 16S ribosomal RNA.</text>
</comment>
<dbReference type="Pfam" id="PF01250">
    <property type="entry name" value="Ribosomal_S6"/>
    <property type="match status" value="1"/>
</dbReference>
<keyword evidence="3" id="KW-0699">rRNA-binding</keyword>
<dbReference type="GO" id="GO:0005737">
    <property type="term" value="C:cytoplasm"/>
    <property type="evidence" value="ECO:0007669"/>
    <property type="project" value="UniProtKB-ARBA"/>
</dbReference>
<dbReference type="HAMAP" id="MF_00360">
    <property type="entry name" value="Ribosomal_bS6"/>
    <property type="match status" value="1"/>
</dbReference>
<evidence type="ECO:0000256" key="2">
    <source>
        <dbReference type="ARBA" id="ARBA00035294"/>
    </source>
</evidence>
<keyword evidence="3" id="KW-0694">RNA-binding</keyword>
<dbReference type="CDD" id="cd00473">
    <property type="entry name" value="bS6"/>
    <property type="match status" value="1"/>
</dbReference>
<dbReference type="Proteomes" id="UP000177382">
    <property type="component" value="Unassembled WGS sequence"/>
</dbReference>
<dbReference type="EMBL" id="MGFX01000006">
    <property type="protein sequence ID" value="OGM15320.1"/>
    <property type="molecule type" value="Genomic_DNA"/>
</dbReference>
<dbReference type="GO" id="GO:0005840">
    <property type="term" value="C:ribosome"/>
    <property type="evidence" value="ECO:0007669"/>
    <property type="project" value="UniProtKB-KW"/>
</dbReference>
<comment type="similarity">
    <text evidence="1 3">Belongs to the bacterial ribosomal protein bS6 family.</text>
</comment>
<dbReference type="InterPro" id="IPR020814">
    <property type="entry name" value="Ribosomal_S6_plastid/chlpt"/>
</dbReference>
<accession>A0A1F7XJY5</accession>
<comment type="caution">
    <text evidence="4">The sequence shown here is derived from an EMBL/GenBank/DDBJ whole genome shotgun (WGS) entry which is preliminary data.</text>
</comment>
<evidence type="ECO:0000256" key="1">
    <source>
        <dbReference type="ARBA" id="ARBA00009512"/>
    </source>
</evidence>
<gene>
    <name evidence="3" type="primary">rpsF</name>
    <name evidence="4" type="ORF">A2V97_01675</name>
</gene>
<proteinExistence type="inferred from homology"/>
<keyword evidence="3" id="KW-0687">Ribonucleoprotein</keyword>
<name>A0A1F7XJY5_9BACT</name>
<reference evidence="4 5" key="1">
    <citation type="journal article" date="2016" name="Nat. Commun.">
        <title>Thousands of microbial genomes shed light on interconnected biogeochemical processes in an aquifer system.</title>
        <authorList>
            <person name="Anantharaman K."/>
            <person name="Brown C.T."/>
            <person name="Hug L.A."/>
            <person name="Sharon I."/>
            <person name="Castelle C.J."/>
            <person name="Probst A.J."/>
            <person name="Thomas B.C."/>
            <person name="Singh A."/>
            <person name="Wilkins M.J."/>
            <person name="Karaoz U."/>
            <person name="Brodie E.L."/>
            <person name="Williams K.H."/>
            <person name="Hubbard S.S."/>
            <person name="Banfield J.F."/>
        </authorList>
    </citation>
    <scope>NUCLEOTIDE SEQUENCE [LARGE SCALE GENOMIC DNA]</scope>
</reference>
<dbReference type="PANTHER" id="PTHR21011:SF1">
    <property type="entry name" value="SMALL RIBOSOMAL SUBUNIT PROTEIN BS6M"/>
    <property type="match status" value="1"/>
</dbReference>
<dbReference type="GO" id="GO:0006412">
    <property type="term" value="P:translation"/>
    <property type="evidence" value="ECO:0007669"/>
    <property type="project" value="UniProtKB-UniRule"/>
</dbReference>
<evidence type="ECO:0000313" key="5">
    <source>
        <dbReference type="Proteomes" id="UP000177382"/>
    </source>
</evidence>
<dbReference type="STRING" id="1802485.A2V97_01675"/>
<protein>
    <recommendedName>
        <fullName evidence="2 3">Small ribosomal subunit protein bS6</fullName>
    </recommendedName>
</protein>
<dbReference type="InterPro" id="IPR014717">
    <property type="entry name" value="Transl_elong_EF1B/ribsomal_bS6"/>
</dbReference>
<dbReference type="NCBIfam" id="TIGR00166">
    <property type="entry name" value="S6"/>
    <property type="match status" value="1"/>
</dbReference>
<keyword evidence="3 4" id="KW-0689">Ribosomal protein</keyword>
<dbReference type="GO" id="GO:1990904">
    <property type="term" value="C:ribonucleoprotein complex"/>
    <property type="evidence" value="ECO:0007669"/>
    <property type="project" value="UniProtKB-KW"/>
</dbReference>
<dbReference type="AlphaFoldDB" id="A0A1F7XJY5"/>
<evidence type="ECO:0000256" key="3">
    <source>
        <dbReference type="HAMAP-Rule" id="MF_00360"/>
    </source>
</evidence>
<dbReference type="GO" id="GO:0003735">
    <property type="term" value="F:structural constituent of ribosome"/>
    <property type="evidence" value="ECO:0007669"/>
    <property type="project" value="InterPro"/>
</dbReference>
<dbReference type="Gene3D" id="3.30.70.60">
    <property type="match status" value="1"/>
</dbReference>
<dbReference type="SUPFAM" id="SSF54995">
    <property type="entry name" value="Ribosomal protein S6"/>
    <property type="match status" value="1"/>
</dbReference>